<reference evidence="1 2" key="1">
    <citation type="submission" date="2016-09" db="EMBL/GenBank/DDBJ databases">
        <title>Extensive genetic diversity and differential bi-allelic expression allows diatom success in the polar Southern Ocean.</title>
        <authorList>
            <consortium name="DOE Joint Genome Institute"/>
            <person name="Mock T."/>
            <person name="Otillar R.P."/>
            <person name="Strauss J."/>
            <person name="Dupont C."/>
            <person name="Frickenhaus S."/>
            <person name="Maumus F."/>
            <person name="Mcmullan M."/>
            <person name="Sanges R."/>
            <person name="Schmutz J."/>
            <person name="Toseland A."/>
            <person name="Valas R."/>
            <person name="Veluchamy A."/>
            <person name="Ward B.J."/>
            <person name="Allen A."/>
            <person name="Barry K."/>
            <person name="Falciatore A."/>
            <person name="Ferrante M."/>
            <person name="Fortunato A.E."/>
            <person name="Gloeckner G."/>
            <person name="Gruber A."/>
            <person name="Hipkin R."/>
            <person name="Janech M."/>
            <person name="Kroth P."/>
            <person name="Leese F."/>
            <person name="Lindquist E."/>
            <person name="Lyon B.R."/>
            <person name="Martin J."/>
            <person name="Mayer C."/>
            <person name="Parker M."/>
            <person name="Quesneville H."/>
            <person name="Raymond J."/>
            <person name="Uhlig C."/>
            <person name="Valentin K.U."/>
            <person name="Worden A.Z."/>
            <person name="Armbrust E.V."/>
            <person name="Bowler C."/>
            <person name="Green B."/>
            <person name="Moulton V."/>
            <person name="Van Oosterhout C."/>
            <person name="Grigoriev I."/>
        </authorList>
    </citation>
    <scope>NUCLEOTIDE SEQUENCE [LARGE SCALE GENOMIC DNA]</scope>
    <source>
        <strain evidence="1 2">CCMP1102</strain>
    </source>
</reference>
<dbReference type="OrthoDB" id="10576950at2759"/>
<protein>
    <submittedName>
        <fullName evidence="1">Uncharacterized protein</fullName>
    </submittedName>
</protein>
<evidence type="ECO:0000313" key="1">
    <source>
        <dbReference type="EMBL" id="OEU11874.1"/>
    </source>
</evidence>
<dbReference type="KEGG" id="fcy:FRACYDRAFT_244994"/>
<sequence>MSSSLQPLRALSFSVIIPPRPLSLALSSTSTSTSTSTSSLSLPEQIQIPTLKTIPLPFKLLGGLFLFAGSVKDNSDKKFSQNILQKAEEILRIDPLISMELGLGIEAGGIFASSKSTQHHYQIMIMEFQLNGGNAWAQARVCGIQKINAPPEDGNEQVQEPDSKDNEIQLISLGVANMDASLNGGWAEVKLPPITIL</sequence>
<proteinExistence type="predicted"/>
<dbReference type="EMBL" id="KV784366">
    <property type="protein sequence ID" value="OEU11874.1"/>
    <property type="molecule type" value="Genomic_DNA"/>
</dbReference>
<name>A0A1E7F193_9STRA</name>
<accession>A0A1E7F193</accession>
<evidence type="ECO:0000313" key="2">
    <source>
        <dbReference type="Proteomes" id="UP000095751"/>
    </source>
</evidence>
<gene>
    <name evidence="1" type="ORF">FRACYDRAFT_244994</name>
</gene>
<dbReference type="Proteomes" id="UP000095751">
    <property type="component" value="Unassembled WGS sequence"/>
</dbReference>
<keyword evidence="2" id="KW-1185">Reference proteome</keyword>
<dbReference type="AlphaFoldDB" id="A0A1E7F193"/>
<dbReference type="InParanoid" id="A0A1E7F193"/>
<organism evidence="1 2">
    <name type="scientific">Fragilariopsis cylindrus CCMP1102</name>
    <dbReference type="NCBI Taxonomy" id="635003"/>
    <lineage>
        <taxon>Eukaryota</taxon>
        <taxon>Sar</taxon>
        <taxon>Stramenopiles</taxon>
        <taxon>Ochrophyta</taxon>
        <taxon>Bacillariophyta</taxon>
        <taxon>Bacillariophyceae</taxon>
        <taxon>Bacillariophycidae</taxon>
        <taxon>Bacillariales</taxon>
        <taxon>Bacillariaceae</taxon>
        <taxon>Fragilariopsis</taxon>
    </lineage>
</organism>